<evidence type="ECO:0000256" key="11">
    <source>
        <dbReference type="SAM" id="MobiDB-lite"/>
    </source>
</evidence>
<dbReference type="InterPro" id="IPR041201">
    <property type="entry name" value="PTPRJ_TM"/>
</dbReference>
<evidence type="ECO:0000259" key="15">
    <source>
        <dbReference type="PROSITE" id="PS50056"/>
    </source>
</evidence>
<comment type="subcellular location">
    <subcellularLocation>
        <location evidence="1">Membrane</location>
        <topology evidence="1">Single-pass type I membrane protein</topology>
    </subcellularLocation>
</comment>
<dbReference type="InterPro" id="IPR029021">
    <property type="entry name" value="Prot-tyrosine_phosphatase-like"/>
</dbReference>
<dbReference type="Gene3D" id="2.60.40.10">
    <property type="entry name" value="Immunoglobulins"/>
    <property type="match status" value="4"/>
</dbReference>
<keyword evidence="10" id="KW-0325">Glycoprotein</keyword>
<reference evidence="17" key="2">
    <citation type="submission" date="2025-05" db="UniProtKB">
        <authorList>
            <consortium name="EnsemblMetazoa"/>
        </authorList>
    </citation>
    <scope>IDENTIFICATION</scope>
    <source>
        <strain evidence="17">Foshan</strain>
    </source>
</reference>
<dbReference type="PROSITE" id="PS50055">
    <property type="entry name" value="TYR_PHOSPHATASE_PTP"/>
    <property type="match status" value="1"/>
</dbReference>
<evidence type="ECO:0000313" key="17">
    <source>
        <dbReference type="EnsemblMetazoa" id="AALFPA23_020617.P30446"/>
    </source>
</evidence>
<feature type="domain" description="Tyrosine specific protein phosphatases" evidence="15">
    <location>
        <begin position="1452"/>
        <end position="1526"/>
    </location>
</feature>
<dbReference type="Pfam" id="PF00041">
    <property type="entry name" value="fn3"/>
    <property type="match status" value="2"/>
</dbReference>
<dbReference type="SMART" id="SM00060">
    <property type="entry name" value="FN3"/>
    <property type="match status" value="5"/>
</dbReference>
<evidence type="ECO:0000313" key="18">
    <source>
        <dbReference type="Proteomes" id="UP000069940"/>
    </source>
</evidence>
<dbReference type="InterPro" id="IPR050713">
    <property type="entry name" value="RTP_Phos/Ushers"/>
</dbReference>
<dbReference type="EC" id="3.1.3.48" evidence="2"/>
<dbReference type="Gene3D" id="3.90.190.10">
    <property type="entry name" value="Protein tyrosine phosphatase superfamily"/>
    <property type="match status" value="1"/>
</dbReference>
<dbReference type="PRINTS" id="PR00700">
    <property type="entry name" value="PRTYPHPHTASE"/>
</dbReference>
<dbReference type="InterPro" id="IPR036116">
    <property type="entry name" value="FN3_sf"/>
</dbReference>
<protein>
    <recommendedName>
        <fullName evidence="2">protein-tyrosine-phosphatase</fullName>
        <ecNumber evidence="2">3.1.3.48</ecNumber>
    </recommendedName>
</protein>
<dbReference type="RefSeq" id="XP_062712095.1">
    <property type="nucleotide sequence ID" value="XM_062856111.1"/>
</dbReference>
<feature type="domain" description="Fibronectin type-III" evidence="16">
    <location>
        <begin position="609"/>
        <end position="702"/>
    </location>
</feature>
<organism evidence="17 18">
    <name type="scientific">Aedes albopictus</name>
    <name type="common">Asian tiger mosquito</name>
    <name type="synonym">Stegomyia albopicta</name>
    <dbReference type="NCBI Taxonomy" id="7160"/>
    <lineage>
        <taxon>Eukaryota</taxon>
        <taxon>Metazoa</taxon>
        <taxon>Ecdysozoa</taxon>
        <taxon>Arthropoda</taxon>
        <taxon>Hexapoda</taxon>
        <taxon>Insecta</taxon>
        <taxon>Pterygota</taxon>
        <taxon>Neoptera</taxon>
        <taxon>Endopterygota</taxon>
        <taxon>Diptera</taxon>
        <taxon>Nematocera</taxon>
        <taxon>Culicoidea</taxon>
        <taxon>Culicidae</taxon>
        <taxon>Culicinae</taxon>
        <taxon>Aedini</taxon>
        <taxon>Aedes</taxon>
        <taxon>Stegomyia</taxon>
    </lineage>
</organism>
<feature type="transmembrane region" description="Helical" evidence="12">
    <location>
        <begin position="1203"/>
        <end position="1229"/>
    </location>
</feature>
<dbReference type="CDD" id="cd00063">
    <property type="entry name" value="FN3"/>
    <property type="match status" value="3"/>
</dbReference>
<keyword evidence="3 12" id="KW-0812">Transmembrane</keyword>
<dbReference type="GeneID" id="109408988"/>
<dbReference type="SMART" id="SM00404">
    <property type="entry name" value="PTPc_motif"/>
    <property type="match status" value="1"/>
</dbReference>
<dbReference type="PROSITE" id="PS50056">
    <property type="entry name" value="TYR_PHOSPHATASE_2"/>
    <property type="match status" value="1"/>
</dbReference>
<dbReference type="PROSITE" id="PS00383">
    <property type="entry name" value="TYR_PHOSPHATASE_1"/>
    <property type="match status" value="1"/>
</dbReference>
<dbReference type="InterPro" id="IPR013783">
    <property type="entry name" value="Ig-like_fold"/>
</dbReference>
<keyword evidence="6" id="KW-0378">Hydrolase</keyword>
<evidence type="ECO:0000256" key="13">
    <source>
        <dbReference type="SAM" id="SignalP"/>
    </source>
</evidence>
<dbReference type="PANTHER" id="PTHR46957">
    <property type="entry name" value="CYTOKINE RECEPTOR"/>
    <property type="match status" value="1"/>
</dbReference>
<keyword evidence="7" id="KW-0904">Protein phosphatase</keyword>
<evidence type="ECO:0000256" key="7">
    <source>
        <dbReference type="ARBA" id="ARBA00022912"/>
    </source>
</evidence>
<evidence type="ECO:0000256" key="10">
    <source>
        <dbReference type="ARBA" id="ARBA00023180"/>
    </source>
</evidence>
<evidence type="ECO:0000256" key="9">
    <source>
        <dbReference type="ARBA" id="ARBA00023136"/>
    </source>
</evidence>
<dbReference type="InterPro" id="IPR000387">
    <property type="entry name" value="Tyr_Pase_dom"/>
</dbReference>
<feature type="chain" id="PRO_5047512096" description="protein-tyrosine-phosphatase" evidence="13">
    <location>
        <begin position="26"/>
        <end position="1602"/>
    </location>
</feature>
<keyword evidence="8 12" id="KW-1133">Transmembrane helix</keyword>
<evidence type="ECO:0000256" key="4">
    <source>
        <dbReference type="ARBA" id="ARBA00022729"/>
    </source>
</evidence>
<dbReference type="PROSITE" id="PS50853">
    <property type="entry name" value="FN3"/>
    <property type="match status" value="4"/>
</dbReference>
<dbReference type="Proteomes" id="UP000069940">
    <property type="component" value="Unassembled WGS sequence"/>
</dbReference>
<dbReference type="InterPro" id="IPR003595">
    <property type="entry name" value="Tyr_Pase_cat"/>
</dbReference>
<feature type="domain" description="Fibronectin type-III" evidence="16">
    <location>
        <begin position="328"/>
        <end position="415"/>
    </location>
</feature>
<evidence type="ECO:0000256" key="12">
    <source>
        <dbReference type="SAM" id="Phobius"/>
    </source>
</evidence>
<evidence type="ECO:0000259" key="14">
    <source>
        <dbReference type="PROSITE" id="PS50055"/>
    </source>
</evidence>
<feature type="signal peptide" evidence="13">
    <location>
        <begin position="1"/>
        <end position="25"/>
    </location>
</feature>
<feature type="domain" description="Fibronectin type-III" evidence="16">
    <location>
        <begin position="518"/>
        <end position="605"/>
    </location>
</feature>
<proteinExistence type="predicted"/>
<keyword evidence="9 12" id="KW-0472">Membrane</keyword>
<feature type="domain" description="Tyrosine-protein phosphatase" evidence="14">
    <location>
        <begin position="1272"/>
        <end position="1535"/>
    </location>
</feature>
<dbReference type="Pfam" id="PF00102">
    <property type="entry name" value="Y_phosphatase"/>
    <property type="match status" value="1"/>
</dbReference>
<sequence>MISVKEVRIFQLIVLIVLVLLDVAAVDRQVTETAINLVASAQYETELQTTTTTEYFVTESSTRDSTTSDEITATTFEEITTALNDQLTTVPISTETDLSNDIDDFIPKSCLALKINDADRTDDNHKELPKPKSLRFRVETDPTDSSQSQDVLNVTITYHPYPSVLEARVCVEFLEGFNQHVKNVIIRGENFYGIVKPGGDHLEVSVDHCGRYTYNLTVEYRSGESVTKQLFVDEFVGSYPKIVAKEGYVVVERRSWNVTKCIESFSIEEEFINGSLERHDYAVSGREADEVISIRLTANDTCSLVSVKVSTILTSGSQWMTTLPFREPVRNLRTQQITSSSVQIVWDDPEADSSCVAQYKLFVEDDSSLVWNTTYSNLEINGLESCKNYTFVVVPVDRYGSEHKSAKISFSLPEHHIPQVRHVKWTGSEFRWELPVTNLNCLNHFIVVQKAINDDRVIANTTVQAKISRLRKSESAVFQLRKPAVPCPLSGPLQLSITPVSDSGQLGASNEVIIPHPKPGPVQQLIADTSVDRQITLVWRKPAVLPECVSMYRIFYDERNITTVETTITIDNLDACVEYNFTVAPVDFAGEDCEGVTINATVKEEKLSEVEDLELTEIDPRSLVARWKPPVNGTFCVASYRYVAWVTGEDDVPEQISNSTTDLHVTFVEVFACTKYNVQVIPVSKKNNDGNNVIAEILTKERVILRYHIEPVRMKNQLARSLELQSALTSDNNNRCELFSVRFTCNIYNESENEEPTVITGEAPIEDPKAAFSAVVTPLVPYHEYNCSAAILNKAGWSDETSAVTFITGEDFPEHPRNLQLVGSDRMIELRWTAPLVKNGIITRYRVHIRSEGARYPTPSYCPEPEAYTSTFDLHEEDDNTRVSNWNNDELEHKIYLLMPYTDYVVQVAAATKAGLGPYTEMVSVSTLPEKSEPVFEFLVYNVTLPEIDKPYNSTVSLTWRIPCNLNGRLRSFTGRFVGFRSGLEHTLDWSRTLESGEDILENYRLTEARLEPEFVYNVSIMISVDDVADQSDATFLNFQSPAGIPVIDEEINWGTVNVMNAPNPTKSAMISLADIVFEWNVGSIQYVALLVSERQCQEDPMPQRNLSNEWPDVLSWKTAIEASCTPQYQTTPKQWNPMEGRKLRGRSNEEILYVIGSEECENEQDFCNGPLKPGTEYALVVRVFTNSGYSDSTMQIFRTDSLIQLTIIVVSIFVCLLLAFSLGLVILWRTHKLTIPPQTAVRSPNEEPADIPLKSFSGIYEELIQSNREKINKEYQAINFYSEQLINEKVTFFVAKENEKKNRYLGIFPYDGNRVPLDFDDIVADEDEEVNDYINASFIDGYKYHREYIATQGPKKETCFDFWRMILQYEVETIVMLTQTVENDRIKCYQYFPRFNQTLRFRDVAVKCTQEINMSFYQKRLFLVSRDNLTRPVFHYHFLAWPDHGCPDSASDLIRFIKIIRSERKNLALPVVVHCSAGVGRTGTLIALDIILQRIQQEKKINIYETVKQLRSQRVKMVQTSEQYAFLYHACLEHTTRNNRKKPKTSDEGSGSSTRSNLNTPSNGSPKSGRRNMINIKFPKYVHSGISNVKSYAPDDVEAKT</sequence>
<dbReference type="SMART" id="SM00194">
    <property type="entry name" value="PTPc"/>
    <property type="match status" value="1"/>
</dbReference>
<feature type="domain" description="Fibronectin type-III" evidence="16">
    <location>
        <begin position="812"/>
        <end position="930"/>
    </location>
</feature>
<dbReference type="InterPro" id="IPR003961">
    <property type="entry name" value="FN3_dom"/>
</dbReference>
<dbReference type="SUPFAM" id="SSF52799">
    <property type="entry name" value="(Phosphotyrosine protein) phosphatases II"/>
    <property type="match status" value="1"/>
</dbReference>
<evidence type="ECO:0000256" key="3">
    <source>
        <dbReference type="ARBA" id="ARBA00022692"/>
    </source>
</evidence>
<feature type="compositionally biased region" description="Polar residues" evidence="11">
    <location>
        <begin position="1549"/>
        <end position="1567"/>
    </location>
</feature>
<dbReference type="InterPro" id="IPR000242">
    <property type="entry name" value="PTP_cat"/>
</dbReference>
<evidence type="ECO:0000256" key="6">
    <source>
        <dbReference type="ARBA" id="ARBA00022801"/>
    </source>
</evidence>
<reference evidence="18" key="1">
    <citation type="journal article" date="2015" name="Proc. Natl. Acad. Sci. U.S.A.">
        <title>Genome sequence of the Asian Tiger mosquito, Aedes albopictus, reveals insights into its biology, genetics, and evolution.</title>
        <authorList>
            <person name="Chen X.G."/>
            <person name="Jiang X."/>
            <person name="Gu J."/>
            <person name="Xu M."/>
            <person name="Wu Y."/>
            <person name="Deng Y."/>
            <person name="Zhang C."/>
            <person name="Bonizzoni M."/>
            <person name="Dermauw W."/>
            <person name="Vontas J."/>
            <person name="Armbruster P."/>
            <person name="Huang X."/>
            <person name="Yang Y."/>
            <person name="Zhang H."/>
            <person name="He W."/>
            <person name="Peng H."/>
            <person name="Liu Y."/>
            <person name="Wu K."/>
            <person name="Chen J."/>
            <person name="Lirakis M."/>
            <person name="Topalis P."/>
            <person name="Van Leeuwen T."/>
            <person name="Hall A.B."/>
            <person name="Jiang X."/>
            <person name="Thorpe C."/>
            <person name="Mueller R.L."/>
            <person name="Sun C."/>
            <person name="Waterhouse R.M."/>
            <person name="Yan G."/>
            <person name="Tu Z.J."/>
            <person name="Fang X."/>
            <person name="James A.A."/>
        </authorList>
    </citation>
    <scope>NUCLEOTIDE SEQUENCE [LARGE SCALE GENOMIC DNA]</scope>
    <source>
        <strain evidence="18">Foshan</strain>
    </source>
</reference>
<keyword evidence="5" id="KW-0677">Repeat</keyword>
<name>A0ABM1ZQ73_AEDAL</name>
<dbReference type="Pfam" id="PF18861">
    <property type="entry name" value="PTP_tm"/>
    <property type="match status" value="1"/>
</dbReference>
<dbReference type="InterPro" id="IPR016130">
    <property type="entry name" value="Tyr_Pase_AS"/>
</dbReference>
<accession>A0ABM1ZQ73</accession>
<dbReference type="CDD" id="cd00047">
    <property type="entry name" value="PTPc"/>
    <property type="match status" value="1"/>
</dbReference>
<feature type="region of interest" description="Disordered" evidence="11">
    <location>
        <begin position="1538"/>
        <end position="1575"/>
    </location>
</feature>
<keyword evidence="4 13" id="KW-0732">Signal</keyword>
<dbReference type="PANTHER" id="PTHR46957:SF3">
    <property type="entry name" value="CYTOKINE RECEPTOR"/>
    <property type="match status" value="1"/>
</dbReference>
<evidence type="ECO:0000256" key="8">
    <source>
        <dbReference type="ARBA" id="ARBA00022989"/>
    </source>
</evidence>
<dbReference type="EnsemblMetazoa" id="AALFPA23_020617.R30446">
    <property type="protein sequence ID" value="AALFPA23_020617.P30446"/>
    <property type="gene ID" value="AALFPA23_020617"/>
</dbReference>
<evidence type="ECO:0000256" key="5">
    <source>
        <dbReference type="ARBA" id="ARBA00022737"/>
    </source>
</evidence>
<dbReference type="SUPFAM" id="SSF49265">
    <property type="entry name" value="Fibronectin type III"/>
    <property type="match status" value="3"/>
</dbReference>
<evidence type="ECO:0000259" key="16">
    <source>
        <dbReference type="PROSITE" id="PS50853"/>
    </source>
</evidence>
<evidence type="ECO:0000256" key="2">
    <source>
        <dbReference type="ARBA" id="ARBA00013064"/>
    </source>
</evidence>
<keyword evidence="18" id="KW-1185">Reference proteome</keyword>
<evidence type="ECO:0000256" key="1">
    <source>
        <dbReference type="ARBA" id="ARBA00004479"/>
    </source>
</evidence>